<name>A0A9W9KNX1_9EURO</name>
<keyword evidence="1" id="KW-0808">Transferase</keyword>
<reference evidence="1" key="1">
    <citation type="submission" date="2022-11" db="EMBL/GenBank/DDBJ databases">
        <authorList>
            <person name="Petersen C."/>
        </authorList>
    </citation>
    <scope>NUCLEOTIDE SEQUENCE</scope>
    <source>
        <strain evidence="1">IBT 30069</strain>
    </source>
</reference>
<keyword evidence="1" id="KW-0489">Methyltransferase</keyword>
<dbReference type="AlphaFoldDB" id="A0A9W9KNX1"/>
<reference evidence="1" key="2">
    <citation type="journal article" date="2023" name="IMA Fungus">
        <title>Comparative genomic study of the Penicillium genus elucidates a diverse pangenome and 15 lateral gene transfer events.</title>
        <authorList>
            <person name="Petersen C."/>
            <person name="Sorensen T."/>
            <person name="Nielsen M.R."/>
            <person name="Sondergaard T.E."/>
            <person name="Sorensen J.L."/>
            <person name="Fitzpatrick D.A."/>
            <person name="Frisvad J.C."/>
            <person name="Nielsen K.L."/>
        </authorList>
    </citation>
    <scope>NUCLEOTIDE SEQUENCE</scope>
    <source>
        <strain evidence="1">IBT 30069</strain>
    </source>
</reference>
<protein>
    <submittedName>
        <fullName evidence="1">S-adenosylmethionine-dependent methyltransferase</fullName>
    </submittedName>
</protein>
<dbReference type="GO" id="GO:0032259">
    <property type="term" value="P:methylation"/>
    <property type="evidence" value="ECO:0007669"/>
    <property type="project" value="UniProtKB-KW"/>
</dbReference>
<proteinExistence type="predicted"/>
<comment type="caution">
    <text evidence="1">The sequence shown here is derived from an EMBL/GenBank/DDBJ whole genome shotgun (WGS) entry which is preliminary data.</text>
</comment>
<keyword evidence="2" id="KW-1185">Reference proteome</keyword>
<gene>
    <name evidence="1" type="ORF">N7456_001544</name>
</gene>
<dbReference type="Proteomes" id="UP001149165">
    <property type="component" value="Unassembled WGS sequence"/>
</dbReference>
<sequence>MWRSELYKAAIRQLQHTVYNWQIAKDVIANRSTYLDGTVQPPVSCFGDLVAYLHEHLCALYHARDHGSQPERAVWNILEMRAYWRATESLCQHMLFPDGSKTPLILFVVSGQAKGVNTHLLN</sequence>
<dbReference type="OrthoDB" id="4343205at2759"/>
<accession>A0A9W9KNX1</accession>
<dbReference type="EMBL" id="JAPQKH010000002">
    <property type="protein sequence ID" value="KAJ5113010.1"/>
    <property type="molecule type" value="Genomic_DNA"/>
</dbReference>
<dbReference type="GO" id="GO:0008168">
    <property type="term" value="F:methyltransferase activity"/>
    <property type="evidence" value="ECO:0007669"/>
    <property type="project" value="UniProtKB-KW"/>
</dbReference>
<evidence type="ECO:0000313" key="1">
    <source>
        <dbReference type="EMBL" id="KAJ5113010.1"/>
    </source>
</evidence>
<evidence type="ECO:0000313" key="2">
    <source>
        <dbReference type="Proteomes" id="UP001149165"/>
    </source>
</evidence>
<organism evidence="1 2">
    <name type="scientific">Penicillium angulare</name>
    <dbReference type="NCBI Taxonomy" id="116970"/>
    <lineage>
        <taxon>Eukaryota</taxon>
        <taxon>Fungi</taxon>
        <taxon>Dikarya</taxon>
        <taxon>Ascomycota</taxon>
        <taxon>Pezizomycotina</taxon>
        <taxon>Eurotiomycetes</taxon>
        <taxon>Eurotiomycetidae</taxon>
        <taxon>Eurotiales</taxon>
        <taxon>Aspergillaceae</taxon>
        <taxon>Penicillium</taxon>
    </lineage>
</organism>